<dbReference type="InterPro" id="IPR049294">
    <property type="entry name" value="DUF6848"/>
</dbReference>
<evidence type="ECO:0000256" key="1">
    <source>
        <dbReference type="SAM" id="MobiDB-lite"/>
    </source>
</evidence>
<dbReference type="Pfam" id="PF20941">
    <property type="entry name" value="DUF6848"/>
    <property type="match status" value="1"/>
</dbReference>
<feature type="compositionally biased region" description="Basic and acidic residues" evidence="1">
    <location>
        <begin position="1"/>
        <end position="15"/>
    </location>
</feature>
<feature type="domain" description="DUF6848" evidence="2">
    <location>
        <begin position="26"/>
        <end position="123"/>
    </location>
</feature>
<gene>
    <name evidence="3" type="ORF">SAMN02745176_01656</name>
</gene>
<sequence>MEDKSIKANEAETKKGGSAALNPEELKAKYGKVYQLDLTLTPDDDTEIEVSYIFKKPTTASYDRYVKTASNGMTKALKTFMFDNIIPEHRDKLEADLEEYPALTLSAGEKLLSMLGLSKTANLMKL</sequence>
<dbReference type="Proteomes" id="UP000184442">
    <property type="component" value="Unassembled WGS sequence"/>
</dbReference>
<name>A0A1M6ERC3_9FIRM</name>
<dbReference type="STRING" id="1122184.SAMN02745176_01656"/>
<feature type="region of interest" description="Disordered" evidence="1">
    <location>
        <begin position="1"/>
        <end position="21"/>
    </location>
</feature>
<proteinExistence type="predicted"/>
<dbReference type="EMBL" id="FQZS01000010">
    <property type="protein sequence ID" value="SHI88017.1"/>
    <property type="molecule type" value="Genomic_DNA"/>
</dbReference>
<organism evidence="3 4">
    <name type="scientific">Lutispora thermophila DSM 19022</name>
    <dbReference type="NCBI Taxonomy" id="1122184"/>
    <lineage>
        <taxon>Bacteria</taxon>
        <taxon>Bacillati</taxon>
        <taxon>Bacillota</taxon>
        <taxon>Clostridia</taxon>
        <taxon>Lutisporales</taxon>
        <taxon>Lutisporaceae</taxon>
        <taxon>Lutispora</taxon>
    </lineage>
</organism>
<evidence type="ECO:0000313" key="3">
    <source>
        <dbReference type="EMBL" id="SHI88017.1"/>
    </source>
</evidence>
<evidence type="ECO:0000313" key="4">
    <source>
        <dbReference type="Proteomes" id="UP000184442"/>
    </source>
</evidence>
<accession>A0A1M6ERC3</accession>
<dbReference type="Gene3D" id="3.30.2220.10">
    <property type="entry name" value="rbstp2171"/>
    <property type="match status" value="1"/>
</dbReference>
<protein>
    <recommendedName>
        <fullName evidence="2">DUF6848 domain-containing protein</fullName>
    </recommendedName>
</protein>
<reference evidence="3 4" key="1">
    <citation type="submission" date="2016-11" db="EMBL/GenBank/DDBJ databases">
        <authorList>
            <person name="Jaros S."/>
            <person name="Januszkiewicz K."/>
            <person name="Wedrychowicz H."/>
        </authorList>
    </citation>
    <scope>NUCLEOTIDE SEQUENCE [LARGE SCALE GENOMIC DNA]</scope>
    <source>
        <strain evidence="3 4">DSM 19022</strain>
    </source>
</reference>
<dbReference type="AlphaFoldDB" id="A0A1M6ERC3"/>
<keyword evidence="4" id="KW-1185">Reference proteome</keyword>
<evidence type="ECO:0000259" key="2">
    <source>
        <dbReference type="Pfam" id="PF20941"/>
    </source>
</evidence>
<dbReference type="OrthoDB" id="2624713at2"/>
<dbReference type="RefSeq" id="WP_073025742.1">
    <property type="nucleotide sequence ID" value="NZ_FQZS01000010.1"/>
</dbReference>